<protein>
    <submittedName>
        <fullName evidence="5">AraC family transcriptional regulator</fullName>
    </submittedName>
</protein>
<dbReference type="EMBL" id="QGTQ01000035">
    <property type="protein sequence ID" value="PWV92501.1"/>
    <property type="molecule type" value="Genomic_DNA"/>
</dbReference>
<evidence type="ECO:0000256" key="3">
    <source>
        <dbReference type="ARBA" id="ARBA00023163"/>
    </source>
</evidence>
<dbReference type="PANTHER" id="PTHR43280">
    <property type="entry name" value="ARAC-FAMILY TRANSCRIPTIONAL REGULATOR"/>
    <property type="match status" value="1"/>
</dbReference>
<evidence type="ECO:0000256" key="2">
    <source>
        <dbReference type="ARBA" id="ARBA00023125"/>
    </source>
</evidence>
<dbReference type="Pfam" id="PF02311">
    <property type="entry name" value="AraC_binding"/>
    <property type="match status" value="1"/>
</dbReference>
<dbReference type="Gene3D" id="2.60.120.10">
    <property type="entry name" value="Jelly Rolls"/>
    <property type="match status" value="1"/>
</dbReference>
<keyword evidence="6" id="KW-1185">Reference proteome</keyword>
<dbReference type="Proteomes" id="UP000246635">
    <property type="component" value="Unassembled WGS sequence"/>
</dbReference>
<evidence type="ECO:0000313" key="5">
    <source>
        <dbReference type="EMBL" id="PWV92501.1"/>
    </source>
</evidence>
<sequence length="308" mass="34862">MAAPYLPPVLGSSLQEFMFPNVKTTVNLFGVHMRQVDGVWDYPVHEHSQYEINYVLDGEQQMTINGTSYVQQAGDLLLIRPGEEHSSRSANGQPFTYFCLHFNIDDHLFLSLLGRMKQVLFPSGGLLTTQVVPVLHKLITIAGEDDETSIVKRMRMQSAAFELFGNLLEALSQEAISLSADSYERFELANRIRSRLQAIVGQTFKRSDEHTTSDKHYGIDDIAEELGISVSHCNRVFRHVYGQSPRAYLSELVLHEAKLLLADPQLPVQTISSVLGYRDIAHFSRQFKRWAGVSPSDYRRQVADTMSR</sequence>
<dbReference type="InterPro" id="IPR003313">
    <property type="entry name" value="AraC-bd"/>
</dbReference>
<dbReference type="RefSeq" id="WP_110047081.1">
    <property type="nucleotide sequence ID" value="NZ_CP054613.1"/>
</dbReference>
<dbReference type="PANTHER" id="PTHR43280:SF2">
    <property type="entry name" value="HTH-TYPE TRANSCRIPTIONAL REGULATOR EXSA"/>
    <property type="match status" value="1"/>
</dbReference>
<reference evidence="5 6" key="1">
    <citation type="submission" date="2018-05" db="EMBL/GenBank/DDBJ databases">
        <title>Genomic Encyclopedia of Type Strains, Phase III (KMG-III): the genomes of soil and plant-associated and newly described type strains.</title>
        <authorList>
            <person name="Whitman W."/>
        </authorList>
    </citation>
    <scope>NUCLEOTIDE SEQUENCE [LARGE SCALE GENOMIC DNA]</scope>
    <source>
        <strain evidence="5 6">CECT 5696</strain>
    </source>
</reference>
<dbReference type="InterPro" id="IPR018060">
    <property type="entry name" value="HTH_AraC"/>
</dbReference>
<dbReference type="GO" id="GO:0003700">
    <property type="term" value="F:DNA-binding transcription factor activity"/>
    <property type="evidence" value="ECO:0007669"/>
    <property type="project" value="InterPro"/>
</dbReference>
<proteinExistence type="predicted"/>
<dbReference type="PRINTS" id="PR00032">
    <property type="entry name" value="HTHARAC"/>
</dbReference>
<dbReference type="SUPFAM" id="SSF51215">
    <property type="entry name" value="Regulatory protein AraC"/>
    <property type="match status" value="1"/>
</dbReference>
<dbReference type="SMART" id="SM00342">
    <property type="entry name" value="HTH_ARAC"/>
    <property type="match status" value="1"/>
</dbReference>
<dbReference type="AlphaFoldDB" id="A0A2V2YH75"/>
<dbReference type="SUPFAM" id="SSF46689">
    <property type="entry name" value="Homeodomain-like"/>
    <property type="match status" value="2"/>
</dbReference>
<evidence type="ECO:0000313" key="6">
    <source>
        <dbReference type="Proteomes" id="UP000246635"/>
    </source>
</evidence>
<keyword evidence="1" id="KW-0805">Transcription regulation</keyword>
<accession>A0A2V2YH75</accession>
<organism evidence="5 6">
    <name type="scientific">Paenibacillus cellulosilyticus</name>
    <dbReference type="NCBI Taxonomy" id="375489"/>
    <lineage>
        <taxon>Bacteria</taxon>
        <taxon>Bacillati</taxon>
        <taxon>Bacillota</taxon>
        <taxon>Bacilli</taxon>
        <taxon>Bacillales</taxon>
        <taxon>Paenibacillaceae</taxon>
        <taxon>Paenibacillus</taxon>
    </lineage>
</organism>
<dbReference type="PROSITE" id="PS01124">
    <property type="entry name" value="HTH_ARAC_FAMILY_2"/>
    <property type="match status" value="1"/>
</dbReference>
<name>A0A2V2YH75_9BACL</name>
<dbReference type="InterPro" id="IPR020449">
    <property type="entry name" value="Tscrpt_reg_AraC-type_HTH"/>
</dbReference>
<keyword evidence="3" id="KW-0804">Transcription</keyword>
<keyword evidence="2" id="KW-0238">DNA-binding</keyword>
<dbReference type="InterPro" id="IPR009057">
    <property type="entry name" value="Homeodomain-like_sf"/>
</dbReference>
<evidence type="ECO:0000259" key="4">
    <source>
        <dbReference type="PROSITE" id="PS01124"/>
    </source>
</evidence>
<dbReference type="Gene3D" id="1.10.10.60">
    <property type="entry name" value="Homeodomain-like"/>
    <property type="match status" value="2"/>
</dbReference>
<dbReference type="InterPro" id="IPR014710">
    <property type="entry name" value="RmlC-like_jellyroll"/>
</dbReference>
<dbReference type="GO" id="GO:0043565">
    <property type="term" value="F:sequence-specific DNA binding"/>
    <property type="evidence" value="ECO:0007669"/>
    <property type="project" value="InterPro"/>
</dbReference>
<feature type="domain" description="HTH araC/xylS-type" evidence="4">
    <location>
        <begin position="194"/>
        <end position="301"/>
    </location>
</feature>
<dbReference type="InterPro" id="IPR037923">
    <property type="entry name" value="HTH-like"/>
</dbReference>
<dbReference type="OrthoDB" id="1975977at2"/>
<dbReference type="Pfam" id="PF12833">
    <property type="entry name" value="HTH_18"/>
    <property type="match status" value="1"/>
</dbReference>
<comment type="caution">
    <text evidence="5">The sequence shown here is derived from an EMBL/GenBank/DDBJ whole genome shotgun (WGS) entry which is preliminary data.</text>
</comment>
<gene>
    <name evidence="5" type="ORF">DFQ01_13562</name>
</gene>
<evidence type="ECO:0000256" key="1">
    <source>
        <dbReference type="ARBA" id="ARBA00023015"/>
    </source>
</evidence>